<proteinExistence type="predicted"/>
<dbReference type="EMBL" id="LT629758">
    <property type="protein sequence ID" value="SDT80505.1"/>
    <property type="molecule type" value="Genomic_DNA"/>
</dbReference>
<dbReference type="OrthoDB" id="6532393at2"/>
<dbReference type="STRING" id="113562.SAMN04489716_9231"/>
<keyword evidence="2" id="KW-1185">Reference proteome</keyword>
<sequence length="257" mass="28011">MTGWQVAVADKVDAELLDALFEDRVAAVRIPNFISRQAAEAAVQAVEAHGFDYYQDVEPPIGRIGITQYEHRLEGMGAYFATAAAADRRRRAVLGADGDLLQKVLGHVGTAWNHPVGTACNADGAEYFAGLVRIINEALLHCDWAPHDAPGWSIASVTGQITWNIYCNLAAEGGTTVVYRRGWDASAEEFAVDGSYGYDPRLVEGVPSVRIEPRQGDLTFFNSRNFHRVEASSPDARRISVSSFIGRMPSGDLIAWS</sequence>
<dbReference type="Gene3D" id="2.60.120.620">
    <property type="entry name" value="q2cbj1_9rhob like domain"/>
    <property type="match status" value="1"/>
</dbReference>
<organism evidence="1 2">
    <name type="scientific">Actinoplanes derwentensis</name>
    <dbReference type="NCBI Taxonomy" id="113562"/>
    <lineage>
        <taxon>Bacteria</taxon>
        <taxon>Bacillati</taxon>
        <taxon>Actinomycetota</taxon>
        <taxon>Actinomycetes</taxon>
        <taxon>Micromonosporales</taxon>
        <taxon>Micromonosporaceae</taxon>
        <taxon>Actinoplanes</taxon>
    </lineage>
</organism>
<dbReference type="RefSeq" id="WP_092555737.1">
    <property type="nucleotide sequence ID" value="NZ_BOMJ01000085.1"/>
</dbReference>
<dbReference type="Proteomes" id="UP000198688">
    <property type="component" value="Chromosome I"/>
</dbReference>
<name>A0A1H2DCN3_9ACTN</name>
<gene>
    <name evidence="1" type="ORF">SAMN04489716_9231</name>
</gene>
<accession>A0A1H2DCN3</accession>
<dbReference type="InterPro" id="IPR055091">
    <property type="entry name" value="WelO5-like"/>
</dbReference>
<dbReference type="AlphaFoldDB" id="A0A1H2DCN3"/>
<dbReference type="Pfam" id="PF22814">
    <property type="entry name" value="WelO5"/>
    <property type="match status" value="1"/>
</dbReference>
<reference evidence="1 2" key="1">
    <citation type="submission" date="2016-10" db="EMBL/GenBank/DDBJ databases">
        <authorList>
            <person name="de Groot N.N."/>
        </authorList>
    </citation>
    <scope>NUCLEOTIDE SEQUENCE [LARGE SCALE GENOMIC DNA]</scope>
    <source>
        <strain evidence="1 2">DSM 43941</strain>
    </source>
</reference>
<evidence type="ECO:0000313" key="2">
    <source>
        <dbReference type="Proteomes" id="UP000198688"/>
    </source>
</evidence>
<evidence type="ECO:0000313" key="1">
    <source>
        <dbReference type="EMBL" id="SDT80505.1"/>
    </source>
</evidence>
<protein>
    <submittedName>
        <fullName evidence="1">2OG-Fe(II) oxygenase superfamily protein</fullName>
    </submittedName>
</protein>